<evidence type="ECO:0000313" key="12">
    <source>
        <dbReference type="Proteomes" id="UP000000600"/>
    </source>
</evidence>
<reference evidence="11 12" key="1">
    <citation type="journal article" date="2006" name="Nature">
        <title>Global trends of whole-genome duplications revealed by the ciliate Paramecium tetraurelia.</title>
        <authorList>
            <consortium name="Genoscope"/>
            <person name="Aury J.-M."/>
            <person name="Jaillon O."/>
            <person name="Duret L."/>
            <person name="Noel B."/>
            <person name="Jubin C."/>
            <person name="Porcel B.M."/>
            <person name="Segurens B."/>
            <person name="Daubin V."/>
            <person name="Anthouard V."/>
            <person name="Aiach N."/>
            <person name="Arnaiz O."/>
            <person name="Billaut A."/>
            <person name="Beisson J."/>
            <person name="Blanc I."/>
            <person name="Bouhouche K."/>
            <person name="Camara F."/>
            <person name="Duharcourt S."/>
            <person name="Guigo R."/>
            <person name="Gogendeau D."/>
            <person name="Katinka M."/>
            <person name="Keller A.-M."/>
            <person name="Kissmehl R."/>
            <person name="Klotz C."/>
            <person name="Koll F."/>
            <person name="Le Moue A."/>
            <person name="Lepere C."/>
            <person name="Malinsky S."/>
            <person name="Nowacki M."/>
            <person name="Nowak J.K."/>
            <person name="Plattner H."/>
            <person name="Poulain J."/>
            <person name="Ruiz F."/>
            <person name="Serrano V."/>
            <person name="Zagulski M."/>
            <person name="Dessen P."/>
            <person name="Betermier M."/>
            <person name="Weissenbach J."/>
            <person name="Scarpelli C."/>
            <person name="Schachter V."/>
            <person name="Sperling L."/>
            <person name="Meyer E."/>
            <person name="Cohen J."/>
            <person name="Wincker P."/>
        </authorList>
    </citation>
    <scope>NUCLEOTIDE SEQUENCE [LARGE SCALE GENOMIC DNA]</scope>
    <source>
        <strain evidence="11 12">Stock d4-2</strain>
    </source>
</reference>
<evidence type="ECO:0000259" key="10">
    <source>
        <dbReference type="PROSITE" id="PS51873"/>
    </source>
</evidence>
<keyword evidence="7" id="KW-0833">Ubl conjugation pathway</keyword>
<proteinExistence type="predicted"/>
<accession>A0BDD0</accession>
<keyword evidence="4" id="KW-0479">Metal-binding</keyword>
<dbReference type="GO" id="GO:0016567">
    <property type="term" value="P:protein ubiquitination"/>
    <property type="evidence" value="ECO:0007669"/>
    <property type="project" value="InterPro"/>
</dbReference>
<evidence type="ECO:0000256" key="9">
    <source>
        <dbReference type="SAM" id="Phobius"/>
    </source>
</evidence>
<dbReference type="PANTHER" id="PTHR11685">
    <property type="entry name" value="RBR FAMILY RING FINGER AND IBR DOMAIN-CONTAINING"/>
    <property type="match status" value="1"/>
</dbReference>
<keyword evidence="9" id="KW-0812">Transmembrane</keyword>
<dbReference type="InterPro" id="IPR044066">
    <property type="entry name" value="TRIAD_supradom"/>
</dbReference>
<dbReference type="GO" id="GO:0006511">
    <property type="term" value="P:ubiquitin-dependent protein catabolic process"/>
    <property type="evidence" value="ECO:0000318"/>
    <property type="project" value="GO_Central"/>
</dbReference>
<evidence type="ECO:0000256" key="2">
    <source>
        <dbReference type="ARBA" id="ARBA00012251"/>
    </source>
</evidence>
<dbReference type="AlphaFoldDB" id="A0BDD0"/>
<sequence length="314" mass="37115">MECSICCETTELLELQCSCQICSCCMLKSIDAKYYEVIEEIHCPGSCQSKHSVQGLMSNLGGLNDLLLEKYIKTTQDIRLCPKNDCQYGGIIKHNCQHFECECGYQFKIKDEKWNLRSIFLNFITIKDCPKCQRRIFKNGGCNHMTCKCQYEFCWICTQNFKEHNKLKCYSNIFIKISLLVLMFINIVYSLRLLESFMTVVLVLVKLVLFNGSLIFLYLGIIELYQISKLNLECSKYYSNGNETFKRIINQKWIMFTLLMGQFCLLCFFFYLCYQEQYQLFVLLRFIETYCHFLFSEFSIFIILGATLWIRSRK</sequence>
<dbReference type="EC" id="2.3.2.31" evidence="2"/>
<feature type="transmembrane region" description="Helical" evidence="9">
    <location>
        <begin position="197"/>
        <end position="221"/>
    </location>
</feature>
<dbReference type="OMA" id="SICCETT"/>
<comment type="catalytic activity">
    <reaction evidence="1">
        <text>[E2 ubiquitin-conjugating enzyme]-S-ubiquitinyl-L-cysteine + [acceptor protein]-L-lysine = [E2 ubiquitin-conjugating enzyme]-L-cysteine + [acceptor protein]-N(6)-ubiquitinyl-L-lysine.</text>
        <dbReference type="EC" id="2.3.2.31"/>
    </reaction>
</comment>
<evidence type="ECO:0000256" key="7">
    <source>
        <dbReference type="ARBA" id="ARBA00022786"/>
    </source>
</evidence>
<evidence type="ECO:0000313" key="11">
    <source>
        <dbReference type="EMBL" id="CAK56547.1"/>
    </source>
</evidence>
<dbReference type="Proteomes" id="UP000000600">
    <property type="component" value="Unassembled WGS sequence"/>
</dbReference>
<evidence type="ECO:0000256" key="1">
    <source>
        <dbReference type="ARBA" id="ARBA00001798"/>
    </source>
</evidence>
<name>A0BDD0_PARTE</name>
<evidence type="ECO:0000256" key="8">
    <source>
        <dbReference type="ARBA" id="ARBA00022833"/>
    </source>
</evidence>
<dbReference type="KEGG" id="ptm:GSPATT00027575001"/>
<keyword evidence="6" id="KW-0863">Zinc-finger</keyword>
<dbReference type="RefSeq" id="XP_001423945.1">
    <property type="nucleotide sequence ID" value="XM_001423908.1"/>
</dbReference>
<dbReference type="GO" id="GO:0031624">
    <property type="term" value="F:ubiquitin conjugating enzyme binding"/>
    <property type="evidence" value="ECO:0000318"/>
    <property type="project" value="GO_Central"/>
</dbReference>
<dbReference type="EMBL" id="CT867987">
    <property type="protein sequence ID" value="CAK56547.1"/>
    <property type="molecule type" value="Genomic_DNA"/>
</dbReference>
<dbReference type="OrthoDB" id="293424at2759"/>
<dbReference type="FunFam" id="1.20.120.1750:FF:000060">
    <property type="entry name" value="RBR-type E3 ubiquitin transferase"/>
    <property type="match status" value="1"/>
</dbReference>
<dbReference type="GO" id="GO:0005737">
    <property type="term" value="C:cytoplasm"/>
    <property type="evidence" value="ECO:0000318"/>
    <property type="project" value="GO_Central"/>
</dbReference>
<dbReference type="GO" id="GO:0000151">
    <property type="term" value="C:ubiquitin ligase complex"/>
    <property type="evidence" value="ECO:0000318"/>
    <property type="project" value="GO_Central"/>
</dbReference>
<dbReference type="SMART" id="SM00647">
    <property type="entry name" value="IBR"/>
    <property type="match status" value="1"/>
</dbReference>
<feature type="transmembrane region" description="Helical" evidence="9">
    <location>
        <begin position="253"/>
        <end position="272"/>
    </location>
</feature>
<evidence type="ECO:0000256" key="5">
    <source>
        <dbReference type="ARBA" id="ARBA00022737"/>
    </source>
</evidence>
<keyword evidence="8" id="KW-0862">Zinc</keyword>
<feature type="transmembrane region" description="Helical" evidence="9">
    <location>
        <begin position="173"/>
        <end position="191"/>
    </location>
</feature>
<dbReference type="GO" id="GO:0061630">
    <property type="term" value="F:ubiquitin protein ligase activity"/>
    <property type="evidence" value="ECO:0000318"/>
    <property type="project" value="GO_Central"/>
</dbReference>
<dbReference type="InterPro" id="IPR002867">
    <property type="entry name" value="IBR_dom"/>
</dbReference>
<feature type="transmembrane region" description="Helical" evidence="9">
    <location>
        <begin position="292"/>
        <end position="310"/>
    </location>
</feature>
<feature type="domain" description="RING-type" evidence="10">
    <location>
        <begin position="1"/>
        <end position="181"/>
    </location>
</feature>
<evidence type="ECO:0000256" key="4">
    <source>
        <dbReference type="ARBA" id="ARBA00022723"/>
    </source>
</evidence>
<gene>
    <name evidence="11" type="ORF">GSPATT00027575001</name>
</gene>
<dbReference type="GO" id="GO:0008270">
    <property type="term" value="F:zinc ion binding"/>
    <property type="evidence" value="ECO:0007669"/>
    <property type="project" value="UniProtKB-KW"/>
</dbReference>
<dbReference type="STRING" id="5888.A0BDD0"/>
<organism evidence="11 12">
    <name type="scientific">Paramecium tetraurelia</name>
    <dbReference type="NCBI Taxonomy" id="5888"/>
    <lineage>
        <taxon>Eukaryota</taxon>
        <taxon>Sar</taxon>
        <taxon>Alveolata</taxon>
        <taxon>Ciliophora</taxon>
        <taxon>Intramacronucleata</taxon>
        <taxon>Oligohymenophorea</taxon>
        <taxon>Peniculida</taxon>
        <taxon>Parameciidae</taxon>
        <taxon>Paramecium</taxon>
    </lineage>
</organism>
<dbReference type="GeneID" id="5009729"/>
<dbReference type="Pfam" id="PF22191">
    <property type="entry name" value="IBR_1"/>
    <property type="match status" value="1"/>
</dbReference>
<dbReference type="InterPro" id="IPR031127">
    <property type="entry name" value="E3_UB_ligase_RBR"/>
</dbReference>
<keyword evidence="12" id="KW-1185">Reference proteome</keyword>
<dbReference type="Pfam" id="PF01485">
    <property type="entry name" value="IBR"/>
    <property type="match status" value="1"/>
</dbReference>
<evidence type="ECO:0000256" key="6">
    <source>
        <dbReference type="ARBA" id="ARBA00022771"/>
    </source>
</evidence>
<dbReference type="InParanoid" id="A0BDD0"/>
<dbReference type="eggNOG" id="KOG1815">
    <property type="taxonomic scope" value="Eukaryota"/>
</dbReference>
<dbReference type="PROSITE" id="PS51873">
    <property type="entry name" value="TRIAD"/>
    <property type="match status" value="1"/>
</dbReference>
<evidence type="ECO:0000256" key="3">
    <source>
        <dbReference type="ARBA" id="ARBA00022679"/>
    </source>
</evidence>
<protein>
    <recommendedName>
        <fullName evidence="2">RBR-type E3 ubiquitin transferase</fullName>
        <ecNumber evidence="2">2.3.2.31</ecNumber>
    </recommendedName>
</protein>
<keyword evidence="9" id="KW-0472">Membrane</keyword>
<keyword evidence="9" id="KW-1133">Transmembrane helix</keyword>
<dbReference type="SUPFAM" id="SSF57850">
    <property type="entry name" value="RING/U-box"/>
    <property type="match status" value="1"/>
</dbReference>
<keyword evidence="3" id="KW-0808">Transferase</keyword>
<dbReference type="Gene3D" id="1.20.120.1750">
    <property type="match status" value="1"/>
</dbReference>
<dbReference type="HOGENOM" id="CLU_910466_0_0_1"/>
<keyword evidence="5" id="KW-0677">Repeat</keyword>